<dbReference type="AlphaFoldDB" id="A0A3R8X5C6"/>
<evidence type="ECO:0000259" key="3">
    <source>
        <dbReference type="Pfam" id="PF13828"/>
    </source>
</evidence>
<evidence type="ECO:0000256" key="2">
    <source>
        <dbReference type="SAM" id="Phobius"/>
    </source>
</evidence>
<dbReference type="InterPro" id="IPR025241">
    <property type="entry name" value="DUF4190"/>
</dbReference>
<dbReference type="Proteomes" id="UP000274327">
    <property type="component" value="Unassembled WGS sequence"/>
</dbReference>
<dbReference type="GeneID" id="78121465"/>
<feature type="transmembrane region" description="Helical" evidence="2">
    <location>
        <begin position="104"/>
        <end position="133"/>
    </location>
</feature>
<evidence type="ECO:0000256" key="1">
    <source>
        <dbReference type="SAM" id="MobiDB-lite"/>
    </source>
</evidence>
<dbReference type="Pfam" id="PF13828">
    <property type="entry name" value="DUF4190"/>
    <property type="match status" value="1"/>
</dbReference>
<reference evidence="4 5" key="1">
    <citation type="submission" date="2018-07" db="EMBL/GenBank/DDBJ databases">
        <title>Brachybacteriurn paraconglorneratum KCTC 9916.</title>
        <authorList>
            <person name="Li Y."/>
        </authorList>
    </citation>
    <scope>NUCLEOTIDE SEQUENCE [LARGE SCALE GENOMIC DNA]</scope>
    <source>
        <strain evidence="4 5">KCTC 9916</strain>
    </source>
</reference>
<feature type="transmembrane region" description="Helical" evidence="2">
    <location>
        <begin position="154"/>
        <end position="182"/>
    </location>
</feature>
<keyword evidence="2" id="KW-1133">Transmembrane helix</keyword>
<keyword evidence="2" id="KW-0472">Membrane</keyword>
<proteinExistence type="predicted"/>
<evidence type="ECO:0000313" key="5">
    <source>
        <dbReference type="Proteomes" id="UP000274327"/>
    </source>
</evidence>
<protein>
    <recommendedName>
        <fullName evidence="3">DUF4190 domain-containing protein</fullName>
    </recommendedName>
</protein>
<gene>
    <name evidence="4" type="ORF">DS079_10565</name>
</gene>
<feature type="domain" description="DUF4190" evidence="3">
    <location>
        <begin position="102"/>
        <end position="166"/>
    </location>
</feature>
<comment type="caution">
    <text evidence="4">The sequence shown here is derived from an EMBL/GenBank/DDBJ whole genome shotgun (WGS) entry which is preliminary data.</text>
</comment>
<dbReference type="RefSeq" id="WP_126987372.1">
    <property type="nucleotide sequence ID" value="NZ_JBITWK010000012.1"/>
</dbReference>
<feature type="region of interest" description="Disordered" evidence="1">
    <location>
        <begin position="1"/>
        <end position="72"/>
    </location>
</feature>
<keyword evidence="2" id="KW-0812">Transmembrane</keyword>
<accession>A0A3R8X5C6</accession>
<dbReference type="EMBL" id="QOCI01000008">
    <property type="protein sequence ID" value="RRR18186.1"/>
    <property type="molecule type" value="Genomic_DNA"/>
</dbReference>
<name>A0A3R8X5C6_9MICO</name>
<feature type="compositionally biased region" description="Basic and acidic residues" evidence="1">
    <location>
        <begin position="33"/>
        <end position="49"/>
    </location>
</feature>
<organism evidence="4 5">
    <name type="scientific">Brachybacterium paraconglomeratum</name>
    <dbReference type="NCBI Taxonomy" id="173362"/>
    <lineage>
        <taxon>Bacteria</taxon>
        <taxon>Bacillati</taxon>
        <taxon>Actinomycetota</taxon>
        <taxon>Actinomycetes</taxon>
        <taxon>Micrococcales</taxon>
        <taxon>Dermabacteraceae</taxon>
        <taxon>Brachybacterium</taxon>
    </lineage>
</organism>
<keyword evidence="5" id="KW-1185">Reference proteome</keyword>
<sequence>MSTQWGQDPYGPSSERYDPYGSSASADPYGSAEQHEAADPYGTADRHGTADPYGAADPHGAPQRGAGVQDPYASLPSGLSQGRYAAPGYAVAVQPAPQSSGLGIAGFVVGLLGLTLCGTLVSPVGLVLSILGMRETSPTATPPKGGRGLTITGLILSIIGTVALLLIIAYFVVMFVIAGVAASSGY</sequence>
<evidence type="ECO:0000313" key="4">
    <source>
        <dbReference type="EMBL" id="RRR18186.1"/>
    </source>
</evidence>